<evidence type="ECO:0008006" key="3">
    <source>
        <dbReference type="Google" id="ProtNLM"/>
    </source>
</evidence>
<dbReference type="SUPFAM" id="SSF111148">
    <property type="entry name" value="YggX-like"/>
    <property type="match status" value="1"/>
</dbReference>
<dbReference type="GO" id="GO:0005829">
    <property type="term" value="C:cytosol"/>
    <property type="evidence" value="ECO:0007669"/>
    <property type="project" value="TreeGrafter"/>
</dbReference>
<evidence type="ECO:0000313" key="2">
    <source>
        <dbReference type="EMBL" id="SVA38322.1"/>
    </source>
</evidence>
<dbReference type="NCBIfam" id="NF003817">
    <property type="entry name" value="PRK05408.1"/>
    <property type="match status" value="1"/>
</dbReference>
<dbReference type="GO" id="GO:0034599">
    <property type="term" value="P:cellular response to oxidative stress"/>
    <property type="evidence" value="ECO:0007669"/>
    <property type="project" value="TreeGrafter"/>
</dbReference>
<evidence type="ECO:0000256" key="1">
    <source>
        <dbReference type="ARBA" id="ARBA00023004"/>
    </source>
</evidence>
<sequence>MSDPNTPRTVKCVKFQKDLPALDEPPWPGELGQRIYENVSIDAWKLWEERMKMILNEYRLMPWQKEAQELVAKYMEDFFFGEGSALPPDYVPEQEKA</sequence>
<dbReference type="InterPro" id="IPR007457">
    <property type="entry name" value="Fe_traffick_prot_YggX"/>
</dbReference>
<dbReference type="EMBL" id="UINC01008520">
    <property type="protein sequence ID" value="SVA38322.1"/>
    <property type="molecule type" value="Genomic_DNA"/>
</dbReference>
<proteinExistence type="inferred from homology"/>
<dbReference type="InterPro" id="IPR036766">
    <property type="entry name" value="Fe_traffick_prot_YggX_sf"/>
</dbReference>
<dbReference type="AlphaFoldDB" id="A0A381VD96"/>
<dbReference type="Pfam" id="PF04362">
    <property type="entry name" value="Iron_traffic"/>
    <property type="match status" value="1"/>
</dbReference>
<gene>
    <name evidence="2" type="ORF">METZ01_LOCUS91176</name>
</gene>
<dbReference type="HAMAP" id="MF_00686">
    <property type="entry name" value="Fe_traffic_YggX"/>
    <property type="match status" value="1"/>
</dbReference>
<dbReference type="GO" id="GO:0005506">
    <property type="term" value="F:iron ion binding"/>
    <property type="evidence" value="ECO:0007669"/>
    <property type="project" value="InterPro"/>
</dbReference>
<reference evidence="2" key="1">
    <citation type="submission" date="2018-05" db="EMBL/GenBank/DDBJ databases">
        <authorList>
            <person name="Lanie J.A."/>
            <person name="Ng W.-L."/>
            <person name="Kazmierczak K.M."/>
            <person name="Andrzejewski T.M."/>
            <person name="Davidsen T.M."/>
            <person name="Wayne K.J."/>
            <person name="Tettelin H."/>
            <person name="Glass J.I."/>
            <person name="Rusch D."/>
            <person name="Podicherti R."/>
            <person name="Tsui H.-C.T."/>
            <person name="Winkler M.E."/>
        </authorList>
    </citation>
    <scope>NUCLEOTIDE SEQUENCE</scope>
</reference>
<keyword evidence="1" id="KW-0408">Iron</keyword>
<protein>
    <recommendedName>
        <fullName evidence="3">Fe(2+)-trafficking protein</fullName>
    </recommendedName>
</protein>
<dbReference type="PANTHER" id="PTHR36965">
    <property type="entry name" value="FE(2+)-TRAFFICKING PROTEIN-RELATED"/>
    <property type="match status" value="1"/>
</dbReference>
<name>A0A381VD96_9ZZZZ</name>
<organism evidence="2">
    <name type="scientific">marine metagenome</name>
    <dbReference type="NCBI Taxonomy" id="408172"/>
    <lineage>
        <taxon>unclassified sequences</taxon>
        <taxon>metagenomes</taxon>
        <taxon>ecological metagenomes</taxon>
    </lineage>
</organism>
<dbReference type="PANTHER" id="PTHR36965:SF1">
    <property type="entry name" value="FE(2+)-TRAFFICKING PROTEIN-RELATED"/>
    <property type="match status" value="1"/>
</dbReference>
<accession>A0A381VD96</accession>
<dbReference type="Gene3D" id="1.10.3880.10">
    <property type="entry name" value="Fe(II) trafficking protein YggX"/>
    <property type="match status" value="1"/>
</dbReference>